<keyword evidence="6" id="KW-1185">Reference proteome</keyword>
<feature type="domain" description="Metalloenzyme" evidence="4">
    <location>
        <begin position="156"/>
        <end position="222"/>
    </location>
</feature>
<dbReference type="Proteomes" id="UP000245207">
    <property type="component" value="Unassembled WGS sequence"/>
</dbReference>
<protein>
    <submittedName>
        <fullName evidence="5">Phosphoglycerate mutase, 2,3-bisphosphoglycerate-independent</fullName>
    </submittedName>
</protein>
<keyword evidence="3" id="KW-0963">Cytoplasm</keyword>
<evidence type="ECO:0000256" key="3">
    <source>
        <dbReference type="ARBA" id="ARBA00022490"/>
    </source>
</evidence>
<dbReference type="InterPro" id="IPR005995">
    <property type="entry name" value="Pgm_bpd_ind"/>
</dbReference>
<dbReference type="OrthoDB" id="4217619at2759"/>
<dbReference type="InterPro" id="IPR017850">
    <property type="entry name" value="Alkaline_phosphatase_core_sf"/>
</dbReference>
<dbReference type="SUPFAM" id="SSF50494">
    <property type="entry name" value="Trypsin-like serine proteases"/>
    <property type="match status" value="1"/>
</dbReference>
<dbReference type="PANTHER" id="PTHR31637">
    <property type="entry name" value="2,3-BISPHOSPHOGLYCERATE-INDEPENDENT PHOSPHOGLYCERATE MUTASE"/>
    <property type="match status" value="1"/>
</dbReference>
<evidence type="ECO:0000313" key="6">
    <source>
        <dbReference type="Proteomes" id="UP000245207"/>
    </source>
</evidence>
<gene>
    <name evidence="5" type="ORF">CTI12_AA015980</name>
</gene>
<sequence>MHASIVNNFHTRYYNYRLHVSQGLALYQNLIYSPFTYYTLITSNKKYFLKIATIVTITSKTRMHLSWYLKKPSKVSLLIKHLTNNKTWYNQNSPHRLQTRLNRHFRPRTDKKKLKKLSTFIYDEEKALEVIPDFEEAVALFVYAAVIGGISVSYSGETVKFGHTTFFWNENRSGYFNSELEEYADIPSDGCIITFNVQPKMKALEIGEKARDAIRSGKFDQVKHYIVVDIVTTIGLPIKHIEKKKRDYGEAIRVFKLISDAMNNKGNSCGPHVNIDGEVIGVNTSWNVGS</sequence>
<dbReference type="Gene3D" id="3.40.720.10">
    <property type="entry name" value="Alkaline Phosphatase, subunit A"/>
    <property type="match status" value="1"/>
</dbReference>
<evidence type="ECO:0000259" key="4">
    <source>
        <dbReference type="Pfam" id="PF01676"/>
    </source>
</evidence>
<dbReference type="InterPro" id="IPR009003">
    <property type="entry name" value="Peptidase_S1_PA"/>
</dbReference>
<dbReference type="GO" id="GO:0030145">
    <property type="term" value="F:manganese ion binding"/>
    <property type="evidence" value="ECO:0007669"/>
    <property type="project" value="TreeGrafter"/>
</dbReference>
<accession>A0A2U1Q448</accession>
<evidence type="ECO:0000256" key="2">
    <source>
        <dbReference type="ARBA" id="ARBA00011245"/>
    </source>
</evidence>
<dbReference type="InterPro" id="IPR006124">
    <property type="entry name" value="Metalloenzyme"/>
</dbReference>
<evidence type="ECO:0000313" key="5">
    <source>
        <dbReference type="EMBL" id="PWA92779.1"/>
    </source>
</evidence>
<name>A0A2U1Q448_ARTAN</name>
<dbReference type="Pfam" id="PF01676">
    <property type="entry name" value="Metalloenzyme"/>
    <property type="match status" value="1"/>
</dbReference>
<evidence type="ECO:0000256" key="1">
    <source>
        <dbReference type="ARBA" id="ARBA00004496"/>
    </source>
</evidence>
<dbReference type="GO" id="GO:0005737">
    <property type="term" value="C:cytoplasm"/>
    <property type="evidence" value="ECO:0007669"/>
    <property type="project" value="UniProtKB-SubCell"/>
</dbReference>
<comment type="subcellular location">
    <subcellularLocation>
        <location evidence="1">Cytoplasm</location>
    </subcellularLocation>
</comment>
<dbReference type="GO" id="GO:0004619">
    <property type="term" value="F:phosphoglycerate mutase activity"/>
    <property type="evidence" value="ECO:0007669"/>
    <property type="project" value="InterPro"/>
</dbReference>
<comment type="caution">
    <text evidence="5">The sequence shown here is derived from an EMBL/GenBank/DDBJ whole genome shotgun (WGS) entry which is preliminary data.</text>
</comment>
<dbReference type="STRING" id="35608.A0A2U1Q448"/>
<dbReference type="EMBL" id="PKPP01000437">
    <property type="protein sequence ID" value="PWA92779.1"/>
    <property type="molecule type" value="Genomic_DNA"/>
</dbReference>
<dbReference type="GO" id="GO:0006007">
    <property type="term" value="P:glucose catabolic process"/>
    <property type="evidence" value="ECO:0007669"/>
    <property type="project" value="InterPro"/>
</dbReference>
<reference evidence="5 6" key="1">
    <citation type="journal article" date="2018" name="Mol. Plant">
        <title>The genome of Artemisia annua provides insight into the evolution of Asteraceae family and artemisinin biosynthesis.</title>
        <authorList>
            <person name="Shen Q."/>
            <person name="Zhang L."/>
            <person name="Liao Z."/>
            <person name="Wang S."/>
            <person name="Yan T."/>
            <person name="Shi P."/>
            <person name="Liu M."/>
            <person name="Fu X."/>
            <person name="Pan Q."/>
            <person name="Wang Y."/>
            <person name="Lv Z."/>
            <person name="Lu X."/>
            <person name="Zhang F."/>
            <person name="Jiang W."/>
            <person name="Ma Y."/>
            <person name="Chen M."/>
            <person name="Hao X."/>
            <person name="Li L."/>
            <person name="Tang Y."/>
            <person name="Lv G."/>
            <person name="Zhou Y."/>
            <person name="Sun X."/>
            <person name="Brodelius P.E."/>
            <person name="Rose J.K.C."/>
            <person name="Tang K."/>
        </authorList>
    </citation>
    <scope>NUCLEOTIDE SEQUENCE [LARGE SCALE GENOMIC DNA]</scope>
    <source>
        <strain evidence="6">cv. Huhao1</strain>
        <tissue evidence="5">Leaf</tissue>
    </source>
</reference>
<dbReference type="AlphaFoldDB" id="A0A2U1Q448"/>
<comment type="subunit">
    <text evidence="2">Monomer.</text>
</comment>
<organism evidence="5 6">
    <name type="scientific">Artemisia annua</name>
    <name type="common">Sweet wormwood</name>
    <dbReference type="NCBI Taxonomy" id="35608"/>
    <lineage>
        <taxon>Eukaryota</taxon>
        <taxon>Viridiplantae</taxon>
        <taxon>Streptophyta</taxon>
        <taxon>Embryophyta</taxon>
        <taxon>Tracheophyta</taxon>
        <taxon>Spermatophyta</taxon>
        <taxon>Magnoliopsida</taxon>
        <taxon>eudicotyledons</taxon>
        <taxon>Gunneridae</taxon>
        <taxon>Pentapetalae</taxon>
        <taxon>asterids</taxon>
        <taxon>campanulids</taxon>
        <taxon>Asterales</taxon>
        <taxon>Asteraceae</taxon>
        <taxon>Asteroideae</taxon>
        <taxon>Anthemideae</taxon>
        <taxon>Artemisiinae</taxon>
        <taxon>Artemisia</taxon>
    </lineage>
</organism>
<proteinExistence type="predicted"/>
<dbReference type="PANTHER" id="PTHR31637:SF7">
    <property type="entry name" value="2,3-BISPHOSPHOGLYCERATE-INDEPENDENT PHOSPHOGLYCERATE MUTASE 1"/>
    <property type="match status" value="1"/>
</dbReference>